<organism evidence="2 3">
    <name type="scientific">Algoriphagus limi</name>
    <dbReference type="NCBI Taxonomy" id="2975273"/>
    <lineage>
        <taxon>Bacteria</taxon>
        <taxon>Pseudomonadati</taxon>
        <taxon>Bacteroidota</taxon>
        <taxon>Cytophagia</taxon>
        <taxon>Cytophagales</taxon>
        <taxon>Cyclobacteriaceae</taxon>
        <taxon>Algoriphagus</taxon>
    </lineage>
</organism>
<name>A0ABT2G2T7_9BACT</name>
<dbReference type="InterPro" id="IPR018713">
    <property type="entry name" value="MPAB/Lcp_cat_dom"/>
</dbReference>
<dbReference type="RefSeq" id="WP_259413160.1">
    <property type="nucleotide sequence ID" value="NZ_JANWGH010000001.1"/>
</dbReference>
<dbReference type="PANTHER" id="PTHR37539">
    <property type="entry name" value="SECRETED PROTEIN-RELATED"/>
    <property type="match status" value="1"/>
</dbReference>
<protein>
    <submittedName>
        <fullName evidence="2">DUF2236 domain-containing protein</fullName>
    </submittedName>
</protein>
<accession>A0ABT2G2T7</accession>
<dbReference type="Pfam" id="PF09995">
    <property type="entry name" value="MPAB_Lcp_cat"/>
    <property type="match status" value="1"/>
</dbReference>
<evidence type="ECO:0000313" key="3">
    <source>
        <dbReference type="Proteomes" id="UP001206788"/>
    </source>
</evidence>
<gene>
    <name evidence="2" type="ORF">NY014_03585</name>
</gene>
<feature type="domain" description="ER-bound oxygenase mpaB/mpaB'/Rubber oxygenase catalytic" evidence="1">
    <location>
        <begin position="117"/>
        <end position="276"/>
    </location>
</feature>
<reference evidence="2 3" key="1">
    <citation type="submission" date="2022-08" db="EMBL/GenBank/DDBJ databases">
        <title>Algoriphagus sp. CAU 1643 isolated from mud.</title>
        <authorList>
            <person name="Kim W."/>
        </authorList>
    </citation>
    <scope>NUCLEOTIDE SEQUENCE [LARGE SCALE GENOMIC DNA]</scope>
    <source>
        <strain evidence="2 3">CAU 1643</strain>
    </source>
</reference>
<dbReference type="PANTHER" id="PTHR37539:SF1">
    <property type="entry name" value="ER-BOUND OXYGENASE MPAB_MPAB'_RUBBER OXYGENASE CATALYTIC DOMAIN-CONTAINING PROTEIN"/>
    <property type="match status" value="1"/>
</dbReference>
<dbReference type="InterPro" id="IPR037473">
    <property type="entry name" value="Lcp-like"/>
</dbReference>
<sequence length="360" mass="41573">MEKLKLYNQEEMDQLRTRQDPLADLAVISLIESPDLAREINGWNQIPDPLPSHFPKVLREYFFFFQEAAELADPDLLKKGQEFFSQTGDIYLGLLGFYSLPYCYAFGDGAQVLVRSKRIVDEIGIRLAETGYFVMELFKPGGFYKDQSPYLTCAKVRLIHAYSRYFISHYATDWKVEYGAPINQEDMLGTNLAFSMIVLRGLTKMGYSIESETFQLVLSYWKWLGALLGVDVKFWPESPKEAFELDRLIRKRHMKSTKAGKRLISALAEYYKHNIPDQIVRNQVDSLFSFFLGKEASQVLGISSEINLPGSLVDLIFKFSGWKNYGSKKTYQKIRSMMETQQKEQFGKLIQLQIPVLERS</sequence>
<dbReference type="EMBL" id="JANWGH010000001">
    <property type="protein sequence ID" value="MCS5489494.1"/>
    <property type="molecule type" value="Genomic_DNA"/>
</dbReference>
<keyword evidence="3" id="KW-1185">Reference proteome</keyword>
<evidence type="ECO:0000313" key="2">
    <source>
        <dbReference type="EMBL" id="MCS5489494.1"/>
    </source>
</evidence>
<proteinExistence type="predicted"/>
<evidence type="ECO:0000259" key="1">
    <source>
        <dbReference type="Pfam" id="PF09995"/>
    </source>
</evidence>
<dbReference type="Proteomes" id="UP001206788">
    <property type="component" value="Unassembled WGS sequence"/>
</dbReference>
<comment type="caution">
    <text evidence="2">The sequence shown here is derived from an EMBL/GenBank/DDBJ whole genome shotgun (WGS) entry which is preliminary data.</text>
</comment>